<dbReference type="SMART" id="SM00382">
    <property type="entry name" value="AAA"/>
    <property type="match status" value="1"/>
</dbReference>
<comment type="caution">
    <text evidence="5">Lacks conserved residue(s) required for the propagation of feature annotation.</text>
</comment>
<dbReference type="Gene3D" id="3.40.50.300">
    <property type="entry name" value="P-loop containing nucleotide triphosphate hydrolases"/>
    <property type="match status" value="1"/>
</dbReference>
<feature type="binding site" evidence="5">
    <location>
        <begin position="61"/>
        <end position="65"/>
    </location>
    <ligand>
        <name>ATP</name>
        <dbReference type="ChEBI" id="CHEBI:30616"/>
    </ligand>
</feature>
<dbReference type="InterPro" id="IPR015163">
    <property type="entry name" value="Cdc6_C"/>
</dbReference>
<dbReference type="Gene3D" id="1.10.8.60">
    <property type="match status" value="1"/>
</dbReference>
<dbReference type="NCBIfam" id="TIGR02928">
    <property type="entry name" value="orc1/cdc6 family replication initiation protein"/>
    <property type="match status" value="1"/>
</dbReference>
<dbReference type="PANTHER" id="PTHR10763">
    <property type="entry name" value="CELL DIVISION CONTROL PROTEIN 6-RELATED"/>
    <property type="match status" value="1"/>
</dbReference>
<dbReference type="RefSeq" id="WP_382267686.1">
    <property type="nucleotide sequence ID" value="NZ_JBHTAR010000002.1"/>
</dbReference>
<dbReference type="HAMAP" id="MF_01407">
    <property type="entry name" value="ORC1_type_DNA_replic_protein"/>
    <property type="match status" value="1"/>
</dbReference>
<evidence type="ECO:0000256" key="5">
    <source>
        <dbReference type="HAMAP-Rule" id="MF_01407"/>
    </source>
</evidence>
<keyword evidence="2 5" id="KW-0235">DNA replication</keyword>
<evidence type="ECO:0000313" key="9">
    <source>
        <dbReference type="Proteomes" id="UP001596447"/>
    </source>
</evidence>
<evidence type="ECO:0000256" key="1">
    <source>
        <dbReference type="ARBA" id="ARBA00006184"/>
    </source>
</evidence>
<dbReference type="CDD" id="cd08768">
    <property type="entry name" value="Cdc6_C"/>
    <property type="match status" value="1"/>
</dbReference>
<dbReference type="Proteomes" id="UP001596447">
    <property type="component" value="Unassembled WGS sequence"/>
</dbReference>
<evidence type="ECO:0000256" key="3">
    <source>
        <dbReference type="ARBA" id="ARBA00022741"/>
    </source>
</evidence>
<dbReference type="EMBL" id="JBHTAR010000002">
    <property type="protein sequence ID" value="MFC7198011.1"/>
    <property type="molecule type" value="Genomic_DNA"/>
</dbReference>
<dbReference type="SUPFAM" id="SSF52540">
    <property type="entry name" value="P-loop containing nucleoside triphosphate hydrolases"/>
    <property type="match status" value="1"/>
</dbReference>
<dbReference type="PANTHER" id="PTHR10763:SF22">
    <property type="entry name" value="ORC1-TYPE DNA REPLICATION PROTEIN"/>
    <property type="match status" value="1"/>
</dbReference>
<dbReference type="InterPro" id="IPR014277">
    <property type="entry name" value="Orc1/Cdc6_arc"/>
</dbReference>
<dbReference type="InterPro" id="IPR003593">
    <property type="entry name" value="AAA+_ATPase"/>
</dbReference>
<dbReference type="Pfam" id="PF22703">
    <property type="entry name" value="Cdc6_lid"/>
    <property type="match status" value="1"/>
</dbReference>
<feature type="domain" description="AAA+ ATPase" evidence="6">
    <location>
        <begin position="49"/>
        <end position="198"/>
    </location>
</feature>
<dbReference type="Gene3D" id="1.10.10.10">
    <property type="entry name" value="Winged helix-like DNA-binding domain superfamily/Winged helix DNA-binding domain"/>
    <property type="match status" value="1"/>
</dbReference>
<organism evidence="8 9">
    <name type="scientific">Halospeciosus flavus</name>
    <dbReference type="NCBI Taxonomy" id="3032283"/>
    <lineage>
        <taxon>Archaea</taxon>
        <taxon>Methanobacteriati</taxon>
        <taxon>Methanobacteriota</taxon>
        <taxon>Stenosarchaea group</taxon>
        <taxon>Halobacteria</taxon>
        <taxon>Halobacteriales</taxon>
        <taxon>Halobacteriaceae</taxon>
        <taxon>Halospeciosus</taxon>
    </lineage>
</organism>
<dbReference type="InterPro" id="IPR050311">
    <property type="entry name" value="ORC1/CDC6"/>
</dbReference>
<feature type="binding site" evidence="5">
    <location>
        <position position="206"/>
    </location>
    <ligand>
        <name>ATP</name>
        <dbReference type="ChEBI" id="CHEBI:30616"/>
    </ligand>
</feature>
<dbReference type="InterPro" id="IPR036390">
    <property type="entry name" value="WH_DNA-bd_sf"/>
</dbReference>
<evidence type="ECO:0000259" key="6">
    <source>
        <dbReference type="SMART" id="SM00382"/>
    </source>
</evidence>
<reference evidence="8 9" key="1">
    <citation type="journal article" date="2019" name="Int. J. Syst. Evol. Microbiol.">
        <title>The Global Catalogue of Microorganisms (GCM) 10K type strain sequencing project: providing services to taxonomists for standard genome sequencing and annotation.</title>
        <authorList>
            <consortium name="The Broad Institute Genomics Platform"/>
            <consortium name="The Broad Institute Genome Sequencing Center for Infectious Disease"/>
            <person name="Wu L."/>
            <person name="Ma J."/>
        </authorList>
    </citation>
    <scope>NUCLEOTIDE SEQUENCE [LARGE SCALE GENOMIC DNA]</scope>
    <source>
        <strain evidence="8 9">XZGYJ-43</strain>
    </source>
</reference>
<evidence type="ECO:0000256" key="4">
    <source>
        <dbReference type="ARBA" id="ARBA00022840"/>
    </source>
</evidence>
<dbReference type="Pfam" id="PF09079">
    <property type="entry name" value="WHD_Cdc6"/>
    <property type="match status" value="1"/>
</dbReference>
<evidence type="ECO:0000313" key="8">
    <source>
        <dbReference type="EMBL" id="MFC7198011.1"/>
    </source>
</evidence>
<protein>
    <recommendedName>
        <fullName evidence="5">ORC1-type DNA replication protein</fullName>
    </recommendedName>
</protein>
<dbReference type="Pfam" id="PF13401">
    <property type="entry name" value="AAA_22"/>
    <property type="match status" value="1"/>
</dbReference>
<name>A0ABD5YYG4_9EURY</name>
<dbReference type="InterPro" id="IPR036388">
    <property type="entry name" value="WH-like_DNA-bd_sf"/>
</dbReference>
<feature type="domain" description="Cdc6 C-terminal" evidence="7">
    <location>
        <begin position="302"/>
        <end position="385"/>
    </location>
</feature>
<dbReference type="InterPro" id="IPR027417">
    <property type="entry name" value="P-loop_NTPase"/>
</dbReference>
<dbReference type="GO" id="GO:0006260">
    <property type="term" value="P:DNA replication"/>
    <property type="evidence" value="ECO:0007669"/>
    <property type="project" value="UniProtKB-UniRule"/>
</dbReference>
<dbReference type="AlphaFoldDB" id="A0ABD5YYG4"/>
<keyword evidence="9" id="KW-1185">Reference proteome</keyword>
<dbReference type="SMART" id="SM01074">
    <property type="entry name" value="Cdc6_C"/>
    <property type="match status" value="1"/>
</dbReference>
<evidence type="ECO:0000259" key="7">
    <source>
        <dbReference type="SMART" id="SM01074"/>
    </source>
</evidence>
<evidence type="ECO:0000256" key="2">
    <source>
        <dbReference type="ARBA" id="ARBA00022705"/>
    </source>
</evidence>
<gene>
    <name evidence="8" type="ORF">ACFQJ9_00595</name>
</gene>
<dbReference type="InterPro" id="IPR049945">
    <property type="entry name" value="AAA_22"/>
</dbReference>
<proteinExistence type="inferred from homology"/>
<comment type="caution">
    <text evidence="8">The sequence shown here is derived from an EMBL/GenBank/DDBJ whole genome shotgun (WGS) entry which is preliminary data.</text>
</comment>
<dbReference type="SUPFAM" id="SSF46785">
    <property type="entry name" value="Winged helix' DNA-binding domain"/>
    <property type="match status" value="1"/>
</dbReference>
<keyword evidence="4 5" id="KW-0067">ATP-binding</keyword>
<sequence>MDSPFKDANHIFRDKEPFKEGYTPDEILEREEEIQEYAAALQDIPDGFGAPNVFIYGQTGVGKTATTQKVIEFLESEAESADVKLTTLAVNCNKRTSTYKVLQYLANELYPDEHFKQGTHPDTLWNRIYERLDEISGYVLVILDEIDKLGEDEELLYDFPRAKAIGELENAEVGIVGISNNFKFRENLSQRVKSTLCEKEIQFSPYDAHELRSILSYYADLTFHDGVVTGDVVPLTAALTAQDSGDARMALDLLETAGDIARHEDDDVVTEDHVRIARSEVDRANTRDIITERLTSQMQLVLMATTLLVIDPDGEAKVKTIYSLYKDLCDRIDADTLSESRIRDHLDTLEMFGLLEKGEHNLGRRGGRAYIYSLVDEPRIVVETFQEDERLRQGFPASIDALLGAFEASNQSHIQSEFEG</sequence>
<accession>A0ABD5YYG4</accession>
<comment type="function">
    <text evidence="5">Involved in regulation of DNA replication.</text>
</comment>
<keyword evidence="3 5" id="KW-0547">Nucleotide-binding</keyword>
<dbReference type="GO" id="GO:0005524">
    <property type="term" value="F:ATP binding"/>
    <property type="evidence" value="ECO:0007669"/>
    <property type="project" value="UniProtKB-UniRule"/>
</dbReference>
<dbReference type="InterPro" id="IPR055237">
    <property type="entry name" value="Cdc6_lid"/>
</dbReference>
<dbReference type="FunFam" id="1.10.8.60:FF:000073">
    <property type="entry name" value="ORC1-type DNA replication protein"/>
    <property type="match status" value="1"/>
</dbReference>
<comment type="similarity">
    <text evidence="1 5">Belongs to the CDC6/cdc18 family.</text>
</comment>